<dbReference type="CDD" id="cd13120">
    <property type="entry name" value="BF2867_like_N"/>
    <property type="match status" value="1"/>
</dbReference>
<sequence>MISIHERYEIEKQNMRNLTLLTISLLLLGGCSDEENLPDSLGKENRYPLIIQSVMVNPEIATRVAGYDELAIGKNIGIFMEGAPGSSGYVAANNIQYNHTADGYTPNNANQTIYLGAQNANICAYYKPVLDVADKTKAALTSANYTEARDLVYAKNVVKNGTAAGSQIIFNMEHAYSQIEFSFERKNYPNTCKITDVTLKNSALIKTATLNIATAVYTTTGTAAELSFKTNETTPDTGITVPATGASDKVSLLAVPCTLANTDGTNGLTVTFKVDDKDMSMKIPYAKLGALKVGTRHQITASLNGTDIDVVSVQVAKWSDSDEGTFEPEP</sequence>
<dbReference type="InterPro" id="IPR042278">
    <property type="entry name" value="Mfa-like_1_N"/>
</dbReference>
<protein>
    <submittedName>
        <fullName evidence="1">Fimbrillin family protein</fullName>
    </submittedName>
</protein>
<name>A0A413VIG2_9BACE</name>
<dbReference type="EMBL" id="QSGO01000016">
    <property type="protein sequence ID" value="RHB33363.1"/>
    <property type="molecule type" value="Genomic_DNA"/>
</dbReference>
<accession>A0A413VIG2</accession>
<evidence type="ECO:0000313" key="1">
    <source>
        <dbReference type="EMBL" id="RHB33363.1"/>
    </source>
</evidence>
<dbReference type="Proteomes" id="UP000284379">
    <property type="component" value="Unassembled WGS sequence"/>
</dbReference>
<dbReference type="InterPro" id="IPR025049">
    <property type="entry name" value="Mfa-like_1"/>
</dbReference>
<comment type="caution">
    <text evidence="1">The sequence shown here is derived from an EMBL/GenBank/DDBJ whole genome shotgun (WGS) entry which is preliminary data.</text>
</comment>
<gene>
    <name evidence="1" type="ORF">DW888_16030</name>
</gene>
<proteinExistence type="predicted"/>
<organism evidence="1 2">
    <name type="scientific">Bacteroides nordii</name>
    <dbReference type="NCBI Taxonomy" id="291645"/>
    <lineage>
        <taxon>Bacteria</taxon>
        <taxon>Pseudomonadati</taxon>
        <taxon>Bacteroidota</taxon>
        <taxon>Bacteroidia</taxon>
        <taxon>Bacteroidales</taxon>
        <taxon>Bacteroidaceae</taxon>
        <taxon>Bacteroides</taxon>
    </lineage>
</organism>
<dbReference type="Gene3D" id="2.60.40.2630">
    <property type="match status" value="1"/>
</dbReference>
<dbReference type="AlphaFoldDB" id="A0A413VIG2"/>
<dbReference type="Pfam" id="PF13149">
    <property type="entry name" value="Mfa_like_1"/>
    <property type="match status" value="1"/>
</dbReference>
<dbReference type="Gene3D" id="2.60.40.2620">
    <property type="entry name" value="Fimbrillin-like"/>
    <property type="match status" value="1"/>
</dbReference>
<evidence type="ECO:0000313" key="2">
    <source>
        <dbReference type="Proteomes" id="UP000284379"/>
    </source>
</evidence>
<dbReference type="PROSITE" id="PS51257">
    <property type="entry name" value="PROKAR_LIPOPROTEIN"/>
    <property type="match status" value="1"/>
</dbReference>
<reference evidence="1 2" key="1">
    <citation type="submission" date="2018-08" db="EMBL/GenBank/DDBJ databases">
        <title>A genome reference for cultivated species of the human gut microbiota.</title>
        <authorList>
            <person name="Zou Y."/>
            <person name="Xue W."/>
            <person name="Luo G."/>
        </authorList>
    </citation>
    <scope>NUCLEOTIDE SEQUENCE [LARGE SCALE GENOMIC DNA]</scope>
    <source>
        <strain evidence="1 2">AM40-30BH</strain>
    </source>
</reference>
<dbReference type="CDD" id="cd13121">
    <property type="entry name" value="BF2867_like_C"/>
    <property type="match status" value="1"/>
</dbReference>